<accession>A0A1X0P5J8</accession>
<dbReference type="Proteomes" id="UP000192257">
    <property type="component" value="Unassembled WGS sequence"/>
</dbReference>
<evidence type="ECO:0000313" key="2">
    <source>
        <dbReference type="Proteomes" id="UP000192257"/>
    </source>
</evidence>
<dbReference type="SMART" id="SM00248">
    <property type="entry name" value="ANK"/>
    <property type="match status" value="2"/>
</dbReference>
<dbReference type="OrthoDB" id="426293at2759"/>
<reference evidence="1 2" key="1">
    <citation type="submission" date="2017-03" db="EMBL/GenBank/DDBJ databases">
        <title>An alternative strategy for trypanosome survival in the mammalian bloodstream revealed through genome and transcriptome analysis of the ubiquitous bovine parasite Trypanosoma (Megatrypanum) theileri.</title>
        <authorList>
            <person name="Kelly S."/>
            <person name="Ivens A."/>
            <person name="Mott A."/>
            <person name="O'Neill E."/>
            <person name="Emms D."/>
            <person name="Macleod O."/>
            <person name="Voorheis P."/>
            <person name="Matthews J."/>
            <person name="Matthews K."/>
            <person name="Carrington M."/>
        </authorList>
    </citation>
    <scope>NUCLEOTIDE SEQUENCE [LARGE SCALE GENOMIC DNA]</scope>
    <source>
        <strain evidence="1">Edinburgh</strain>
    </source>
</reference>
<comment type="caution">
    <text evidence="1">The sequence shown here is derived from an EMBL/GenBank/DDBJ whole genome shotgun (WGS) entry which is preliminary data.</text>
</comment>
<dbReference type="SUPFAM" id="SSF48403">
    <property type="entry name" value="Ankyrin repeat"/>
    <property type="match status" value="1"/>
</dbReference>
<dbReference type="Gene3D" id="3.40.50.300">
    <property type="entry name" value="P-loop containing nucleotide triphosphate hydrolases"/>
    <property type="match status" value="1"/>
</dbReference>
<dbReference type="EMBL" id="NBCO01000004">
    <property type="protein sequence ID" value="ORC91923.1"/>
    <property type="molecule type" value="Genomic_DNA"/>
</dbReference>
<dbReference type="InterPro" id="IPR027417">
    <property type="entry name" value="P-loop_NTPase"/>
</dbReference>
<dbReference type="GeneID" id="39982111"/>
<dbReference type="InterPro" id="IPR036770">
    <property type="entry name" value="Ankyrin_rpt-contain_sf"/>
</dbReference>
<organism evidence="1 2">
    <name type="scientific">Trypanosoma theileri</name>
    <dbReference type="NCBI Taxonomy" id="67003"/>
    <lineage>
        <taxon>Eukaryota</taxon>
        <taxon>Discoba</taxon>
        <taxon>Euglenozoa</taxon>
        <taxon>Kinetoplastea</taxon>
        <taxon>Metakinetoplastina</taxon>
        <taxon>Trypanosomatida</taxon>
        <taxon>Trypanosomatidae</taxon>
        <taxon>Trypanosoma</taxon>
    </lineage>
</organism>
<proteinExistence type="predicted"/>
<evidence type="ECO:0000313" key="1">
    <source>
        <dbReference type="EMBL" id="ORC91923.1"/>
    </source>
</evidence>
<gene>
    <name evidence="1" type="ORF">TM35_000041370</name>
</gene>
<sequence>MVQGGVVEVPPDYVPLEHVRRAMKNADCRTPVILFYEDGDPFLSLCKIAKETQSAVWHFDLAVMRSVQNAMDYIDVGTKNGDWVFITHCEQVEQHLFRDIALMVFLLKPEPKKYPRREFFRCIFCVDRAFDVEVNVGAPFPPLIIKNSIIARKIDENAAKWSLKLPSEAKYREIEELKRERRRAQGRDSDSETDLDEDEKLSGKWFHRSVELNKAADDSPLTMAEEEMEIALDTEDVETITELVTSGKIDLSKEIKCGMTPLQYACSVEKVKSAICLLECGADPNEPRKSDGRPPMFMALEDTTLVKALVDHGADLFARFQGYRVDSHPDTSPQVAAMTRKMRQAM</sequence>
<dbReference type="RefSeq" id="XP_028885989.1">
    <property type="nucleotide sequence ID" value="XM_029022331.1"/>
</dbReference>
<keyword evidence="2" id="KW-1185">Reference proteome</keyword>
<dbReference type="AlphaFoldDB" id="A0A1X0P5J8"/>
<dbReference type="Pfam" id="PF12796">
    <property type="entry name" value="Ank_2"/>
    <property type="match status" value="1"/>
</dbReference>
<dbReference type="InterPro" id="IPR002110">
    <property type="entry name" value="Ankyrin_rpt"/>
</dbReference>
<protein>
    <submittedName>
        <fullName evidence="1">Nuclear protein Tc22</fullName>
    </submittedName>
</protein>
<dbReference type="Gene3D" id="1.25.40.20">
    <property type="entry name" value="Ankyrin repeat-containing domain"/>
    <property type="match status" value="1"/>
</dbReference>
<dbReference type="VEuPathDB" id="TriTrypDB:TM35_000041370"/>
<name>A0A1X0P5J8_9TRYP</name>